<comment type="caution">
    <text evidence="12">The sequence shown here is derived from an EMBL/GenBank/DDBJ whole genome shotgun (WGS) entry which is preliminary data.</text>
</comment>
<dbReference type="PRINTS" id="PR01806">
    <property type="entry name" value="VIRFACTRMVIN"/>
</dbReference>
<evidence type="ECO:0000313" key="12">
    <source>
        <dbReference type="EMBL" id="MBK1617612.1"/>
    </source>
</evidence>
<gene>
    <name evidence="12" type="primary">mviN</name>
    <name evidence="10" type="synonym">murJ</name>
    <name evidence="12" type="ORF">CKO42_03915</name>
</gene>
<feature type="transmembrane region" description="Helical" evidence="10">
    <location>
        <begin position="135"/>
        <end position="155"/>
    </location>
</feature>
<dbReference type="GO" id="GO:0034204">
    <property type="term" value="P:lipid translocation"/>
    <property type="evidence" value="ECO:0007669"/>
    <property type="project" value="TreeGrafter"/>
</dbReference>
<evidence type="ECO:0000256" key="5">
    <source>
        <dbReference type="ARBA" id="ARBA00022984"/>
    </source>
</evidence>
<comment type="pathway">
    <text evidence="10">Cell wall biogenesis; peptidoglycan biosynthesis.</text>
</comment>
<dbReference type="HAMAP" id="MF_02078">
    <property type="entry name" value="MurJ_MviN"/>
    <property type="match status" value="1"/>
</dbReference>
<evidence type="ECO:0000256" key="4">
    <source>
        <dbReference type="ARBA" id="ARBA00022960"/>
    </source>
</evidence>
<keyword evidence="2 10" id="KW-1003">Cell membrane</keyword>
<dbReference type="PANTHER" id="PTHR47019:SF1">
    <property type="entry name" value="LIPID II FLIPPASE MURJ"/>
    <property type="match status" value="1"/>
</dbReference>
<dbReference type="PIRSF" id="PIRSF002869">
    <property type="entry name" value="MviN"/>
    <property type="match status" value="1"/>
</dbReference>
<comment type="function">
    <text evidence="8 10 11">Involved in peptidoglycan biosynthesis. Transports lipid-linked peptidoglycan precursors from the inner to the outer leaflet of the cytoplasmic membrane.</text>
</comment>
<feature type="transmembrane region" description="Helical" evidence="10">
    <location>
        <begin position="92"/>
        <end position="115"/>
    </location>
</feature>
<evidence type="ECO:0000256" key="1">
    <source>
        <dbReference type="ARBA" id="ARBA00004651"/>
    </source>
</evidence>
<feature type="transmembrane region" description="Helical" evidence="10">
    <location>
        <begin position="482"/>
        <end position="502"/>
    </location>
</feature>
<dbReference type="GO" id="GO:0015648">
    <property type="term" value="F:lipid-linked peptidoglycan transporter activity"/>
    <property type="evidence" value="ECO:0007669"/>
    <property type="project" value="UniProtKB-UniRule"/>
</dbReference>
<name>A0A9X1B3H8_9GAMM</name>
<evidence type="ECO:0000313" key="13">
    <source>
        <dbReference type="Proteomes" id="UP001138768"/>
    </source>
</evidence>
<evidence type="ECO:0000256" key="3">
    <source>
        <dbReference type="ARBA" id="ARBA00022692"/>
    </source>
</evidence>
<dbReference type="GO" id="GO:0008360">
    <property type="term" value="P:regulation of cell shape"/>
    <property type="evidence" value="ECO:0007669"/>
    <property type="project" value="UniProtKB-UniRule"/>
</dbReference>
<evidence type="ECO:0000256" key="11">
    <source>
        <dbReference type="PIRNR" id="PIRNR002869"/>
    </source>
</evidence>
<feature type="transmembrane region" description="Helical" evidence="10">
    <location>
        <begin position="275"/>
        <end position="293"/>
    </location>
</feature>
<evidence type="ECO:0000256" key="7">
    <source>
        <dbReference type="ARBA" id="ARBA00023136"/>
    </source>
</evidence>
<keyword evidence="6 10" id="KW-1133">Transmembrane helix</keyword>
<dbReference type="InterPro" id="IPR051050">
    <property type="entry name" value="Lipid_II_flippase_MurJ/MviN"/>
</dbReference>
<comment type="subcellular location">
    <subcellularLocation>
        <location evidence="10">Cell inner membrane</location>
        <topology evidence="10">Multi-pass membrane protein</topology>
    </subcellularLocation>
    <subcellularLocation>
        <location evidence="1">Cell membrane</location>
        <topology evidence="1">Multi-pass membrane protein</topology>
    </subcellularLocation>
</comment>
<sequence>MASLAASIAKVGSNTLLSRILGFVRDLIVARLFGADAGTDAFFVAFKIPNFMRRLFAEGAFSMAFVPVLNEYKTQRGFPALKRFVDDVAGTLGAILFVITALGVLGAPILVLIFAPGFASDPDKQLLAADMLRLTFPYLLFISLTALAGGILNTYDRFGVPAFTPVLLNLSLIGCALWLAPQMERPIMALAWGVLIAGIAQLLFQLPFLHQLRLLPRPRLSPRDEGVRRIVKLMIPALFGVSVTQISLLIDTLLASFLATGSISWLYYSDRLMEFPLGILGVALGTVILPKLSRQHAAASPEAFSETLDWALRWVLLLGLPAAVGLFVLSGPMIATLFYSGEFTAYDVLMAERSLMAYSLGLMAFLGIKVLAPGFYSRQDMKTPVKIAVVAMLTNIVFNLILMFPLGHAGLALATIIAASVNALLLLIGLLKQGIYRPLPGWWLLLAKGLIASLAMGVALWLLSGPTPFWTVWSFHDRLIRLIGLILIGGLCYLLLALALGIRPRHLFRMNPITTDHAA</sequence>
<dbReference type="GO" id="GO:0009252">
    <property type="term" value="P:peptidoglycan biosynthetic process"/>
    <property type="evidence" value="ECO:0007669"/>
    <property type="project" value="UniProtKB-UniRule"/>
</dbReference>
<keyword evidence="10 11" id="KW-0961">Cell wall biogenesis/degradation</keyword>
<keyword evidence="7 10" id="KW-0472">Membrane</keyword>
<evidence type="ECO:0000256" key="2">
    <source>
        <dbReference type="ARBA" id="ARBA00022475"/>
    </source>
</evidence>
<keyword evidence="3 10" id="KW-0812">Transmembrane</keyword>
<feature type="transmembrane region" description="Helical" evidence="10">
    <location>
        <begin position="443"/>
        <end position="462"/>
    </location>
</feature>
<organism evidence="12 13">
    <name type="scientific">Lamprobacter modestohalophilus</name>
    <dbReference type="NCBI Taxonomy" id="1064514"/>
    <lineage>
        <taxon>Bacteria</taxon>
        <taxon>Pseudomonadati</taxon>
        <taxon>Pseudomonadota</taxon>
        <taxon>Gammaproteobacteria</taxon>
        <taxon>Chromatiales</taxon>
        <taxon>Chromatiaceae</taxon>
        <taxon>Lamprobacter</taxon>
    </lineage>
</organism>
<protein>
    <recommendedName>
        <fullName evidence="10">Probable lipid II flippase MurJ</fullName>
    </recommendedName>
</protein>
<keyword evidence="10 11" id="KW-0813">Transport</keyword>
<dbReference type="InterPro" id="IPR004268">
    <property type="entry name" value="MurJ"/>
</dbReference>
<accession>A0A9X1B3H8</accession>
<feature type="transmembrane region" description="Helical" evidence="10">
    <location>
        <begin position="187"/>
        <end position="209"/>
    </location>
</feature>
<dbReference type="Proteomes" id="UP001138768">
    <property type="component" value="Unassembled WGS sequence"/>
</dbReference>
<evidence type="ECO:0000256" key="10">
    <source>
        <dbReference type="HAMAP-Rule" id="MF_02078"/>
    </source>
</evidence>
<evidence type="ECO:0000256" key="9">
    <source>
        <dbReference type="ARBA" id="ARBA00061532"/>
    </source>
</evidence>
<dbReference type="NCBIfam" id="TIGR01695">
    <property type="entry name" value="murJ_mviN"/>
    <property type="match status" value="1"/>
</dbReference>
<dbReference type="RefSeq" id="WP_200239608.1">
    <property type="nucleotide sequence ID" value="NZ_JAXUFI010000013.1"/>
</dbReference>
<comment type="similarity">
    <text evidence="9 10 11">Belongs to the MurJ/MviN family.</text>
</comment>
<feature type="transmembrane region" description="Helical" evidence="10">
    <location>
        <begin position="314"/>
        <end position="335"/>
    </location>
</feature>
<keyword evidence="13" id="KW-1185">Reference proteome</keyword>
<dbReference type="Pfam" id="PF03023">
    <property type="entry name" value="MurJ"/>
    <property type="match status" value="1"/>
</dbReference>
<dbReference type="GO" id="GO:0071555">
    <property type="term" value="P:cell wall organization"/>
    <property type="evidence" value="ECO:0007669"/>
    <property type="project" value="UniProtKB-UniRule"/>
</dbReference>
<keyword evidence="5 10" id="KW-0573">Peptidoglycan synthesis</keyword>
<keyword evidence="10" id="KW-0997">Cell inner membrane</keyword>
<dbReference type="EMBL" id="NRRY01000004">
    <property type="protein sequence ID" value="MBK1617612.1"/>
    <property type="molecule type" value="Genomic_DNA"/>
</dbReference>
<feature type="transmembrane region" description="Helical" evidence="10">
    <location>
        <begin position="230"/>
        <end position="255"/>
    </location>
</feature>
<feature type="transmembrane region" description="Helical" evidence="10">
    <location>
        <begin position="412"/>
        <end position="431"/>
    </location>
</feature>
<dbReference type="PANTHER" id="PTHR47019">
    <property type="entry name" value="LIPID II FLIPPASE MURJ"/>
    <property type="match status" value="1"/>
</dbReference>
<evidence type="ECO:0000256" key="6">
    <source>
        <dbReference type="ARBA" id="ARBA00022989"/>
    </source>
</evidence>
<keyword evidence="4 10" id="KW-0133">Cell shape</keyword>
<feature type="transmembrane region" description="Helical" evidence="10">
    <location>
        <begin position="162"/>
        <end position="181"/>
    </location>
</feature>
<dbReference type="CDD" id="cd13123">
    <property type="entry name" value="MATE_MurJ_like"/>
    <property type="match status" value="1"/>
</dbReference>
<dbReference type="GO" id="GO:0005886">
    <property type="term" value="C:plasma membrane"/>
    <property type="evidence" value="ECO:0007669"/>
    <property type="project" value="UniProtKB-SubCell"/>
</dbReference>
<proteinExistence type="inferred from homology"/>
<feature type="transmembrane region" description="Helical" evidence="10">
    <location>
        <begin position="387"/>
        <end position="406"/>
    </location>
</feature>
<evidence type="ECO:0000256" key="8">
    <source>
        <dbReference type="ARBA" id="ARBA00060041"/>
    </source>
</evidence>
<dbReference type="AlphaFoldDB" id="A0A9X1B3H8"/>
<feature type="transmembrane region" description="Helical" evidence="10">
    <location>
        <begin position="355"/>
        <end position="375"/>
    </location>
</feature>
<reference evidence="12 13" key="1">
    <citation type="journal article" date="2020" name="Microorganisms">
        <title>Osmotic Adaptation and Compatible Solute Biosynthesis of Phototrophic Bacteria as Revealed from Genome Analyses.</title>
        <authorList>
            <person name="Imhoff J.F."/>
            <person name="Rahn T."/>
            <person name="Kunzel S."/>
            <person name="Keller A."/>
            <person name="Neulinger S.C."/>
        </authorList>
    </citation>
    <scope>NUCLEOTIDE SEQUENCE [LARGE SCALE GENOMIC DNA]</scope>
    <source>
        <strain evidence="12 13">DSM 25653</strain>
    </source>
</reference>